<comment type="caution">
    <text evidence="1">The sequence shown here is derived from an EMBL/GenBank/DDBJ whole genome shotgun (WGS) entry which is preliminary data.</text>
</comment>
<dbReference type="OrthoDB" id="2443848at2759"/>
<reference evidence="1" key="1">
    <citation type="journal article" date="2020" name="Fungal Divers.">
        <title>Resolving the Mortierellaceae phylogeny through synthesis of multi-gene phylogenetics and phylogenomics.</title>
        <authorList>
            <person name="Vandepol N."/>
            <person name="Liber J."/>
            <person name="Desiro A."/>
            <person name="Na H."/>
            <person name="Kennedy M."/>
            <person name="Barry K."/>
            <person name="Grigoriev I.V."/>
            <person name="Miller A.N."/>
            <person name="O'Donnell K."/>
            <person name="Stajich J.E."/>
            <person name="Bonito G."/>
        </authorList>
    </citation>
    <scope>NUCLEOTIDE SEQUENCE</scope>
    <source>
        <strain evidence="1">BC1065</strain>
    </source>
</reference>
<organism evidence="1 2">
    <name type="scientific">Actinomortierella ambigua</name>
    <dbReference type="NCBI Taxonomy" id="1343610"/>
    <lineage>
        <taxon>Eukaryota</taxon>
        <taxon>Fungi</taxon>
        <taxon>Fungi incertae sedis</taxon>
        <taxon>Mucoromycota</taxon>
        <taxon>Mortierellomycotina</taxon>
        <taxon>Mortierellomycetes</taxon>
        <taxon>Mortierellales</taxon>
        <taxon>Mortierellaceae</taxon>
        <taxon>Actinomortierella</taxon>
    </lineage>
</organism>
<dbReference type="EMBL" id="JAAAJB010000434">
    <property type="protein sequence ID" value="KAG0255942.1"/>
    <property type="molecule type" value="Genomic_DNA"/>
</dbReference>
<accession>A0A9P6Q0G7</accession>
<sequence>MAFPYQPSEAWPGEVTSEALAQRQRKQREWGTRQNTGHKIDVLVVISDHSLEICYMEAAKENGGANTAKCLHDTRKLMKLMKDRHNMILEKAVQDVRSRLVTFSLCISGPAATIFSLRQCTGRVHLSIEEDIQSFTLVWMADDTSTILAVIASFLKLRKAVMAMAASVSS</sequence>
<proteinExistence type="predicted"/>
<keyword evidence="2" id="KW-1185">Reference proteome</keyword>
<evidence type="ECO:0000313" key="1">
    <source>
        <dbReference type="EMBL" id="KAG0255942.1"/>
    </source>
</evidence>
<dbReference type="Proteomes" id="UP000807716">
    <property type="component" value="Unassembled WGS sequence"/>
</dbReference>
<protein>
    <submittedName>
        <fullName evidence="1">Uncharacterized protein</fullName>
    </submittedName>
</protein>
<name>A0A9P6Q0G7_9FUNG</name>
<evidence type="ECO:0000313" key="2">
    <source>
        <dbReference type="Proteomes" id="UP000807716"/>
    </source>
</evidence>
<dbReference type="AlphaFoldDB" id="A0A9P6Q0G7"/>
<gene>
    <name evidence="1" type="ORF">DFQ27_005999</name>
</gene>